<dbReference type="PANTHER" id="PTHR12001">
    <property type="entry name" value="GERANYLGERANYL PYROPHOSPHATE SYNTHASE"/>
    <property type="match status" value="1"/>
</dbReference>
<dbReference type="InterPro" id="IPR000092">
    <property type="entry name" value="Polyprenyl_synt"/>
</dbReference>
<dbReference type="SUPFAM" id="SSF48576">
    <property type="entry name" value="Terpenoid synthases"/>
    <property type="match status" value="1"/>
</dbReference>
<dbReference type="OrthoDB" id="9805316at2"/>
<dbReference type="InterPro" id="IPR008949">
    <property type="entry name" value="Isoprenoid_synthase_dom_sf"/>
</dbReference>
<dbReference type="Proteomes" id="UP000199208">
    <property type="component" value="Unassembled WGS sequence"/>
</dbReference>
<evidence type="ECO:0000256" key="2">
    <source>
        <dbReference type="ARBA" id="ARBA00006706"/>
    </source>
</evidence>
<comment type="cofactor">
    <cofactor evidence="1">
        <name>Mg(2+)</name>
        <dbReference type="ChEBI" id="CHEBI:18420"/>
    </cofactor>
</comment>
<accession>A0A1G5RQK6</accession>
<sequence>MSAFWKDFPELNNELQLVRDEILKHSQSSDAGFEQALTEMAGSGGKMLRPAFLMLSARFGTYEPQKIRTLAAVIEMLHMATLVHDDIVDDSRLRRGIETVQSKYGKDYAVYLGDWLFCQCFMMLSSHDYTRENLQDISKAIMKICMGEIRQFNFRYNAHMSFKNYLKVISGKTAALFAMSFYAGAFEAGCDVKLCKALGKIGHDIGMAFQVVDDLLDYNGDSEKLGKSAQRDLQRGFYTLPLLYALETPGGEAIEAKLASDLSEEDVQSLLTMVRESGGVARAKKLADRYTTRAMARIKALPEHEAKATIRQLAERLIGRDH</sequence>
<gene>
    <name evidence="7" type="ORF">SAMN03080599_00175</name>
</gene>
<comment type="similarity">
    <text evidence="2 6">Belongs to the FPP/GGPP synthase family.</text>
</comment>
<dbReference type="SFLD" id="SFLDS00005">
    <property type="entry name" value="Isoprenoid_Synthase_Type_I"/>
    <property type="match status" value="1"/>
</dbReference>
<dbReference type="GO" id="GO:0046872">
    <property type="term" value="F:metal ion binding"/>
    <property type="evidence" value="ECO:0007669"/>
    <property type="project" value="UniProtKB-KW"/>
</dbReference>
<dbReference type="GO" id="GO:0004659">
    <property type="term" value="F:prenyltransferase activity"/>
    <property type="evidence" value="ECO:0007669"/>
    <property type="project" value="InterPro"/>
</dbReference>
<keyword evidence="5" id="KW-0460">Magnesium</keyword>
<dbReference type="Pfam" id="PF00348">
    <property type="entry name" value="polyprenyl_synt"/>
    <property type="match status" value="1"/>
</dbReference>
<evidence type="ECO:0000256" key="4">
    <source>
        <dbReference type="ARBA" id="ARBA00022723"/>
    </source>
</evidence>
<dbReference type="PROSITE" id="PS00444">
    <property type="entry name" value="POLYPRENYL_SYNTHASE_2"/>
    <property type="match status" value="1"/>
</dbReference>
<dbReference type="GO" id="GO:0008299">
    <property type="term" value="P:isoprenoid biosynthetic process"/>
    <property type="evidence" value="ECO:0007669"/>
    <property type="project" value="InterPro"/>
</dbReference>
<evidence type="ECO:0000256" key="5">
    <source>
        <dbReference type="ARBA" id="ARBA00022842"/>
    </source>
</evidence>
<keyword evidence="4" id="KW-0479">Metal-binding</keyword>
<evidence type="ECO:0000313" key="7">
    <source>
        <dbReference type="EMBL" id="SCZ76314.1"/>
    </source>
</evidence>
<dbReference type="RefSeq" id="WP_092588998.1">
    <property type="nucleotide sequence ID" value="NZ_FMWL01000001.1"/>
</dbReference>
<dbReference type="PROSITE" id="PS00723">
    <property type="entry name" value="POLYPRENYL_SYNTHASE_1"/>
    <property type="match status" value="1"/>
</dbReference>
<protein>
    <submittedName>
        <fullName evidence="7">Heptaprenyl diphosphate synthase</fullName>
    </submittedName>
</protein>
<dbReference type="InterPro" id="IPR033749">
    <property type="entry name" value="Polyprenyl_synt_CS"/>
</dbReference>
<keyword evidence="8" id="KW-1185">Reference proteome</keyword>
<dbReference type="Gene3D" id="1.10.600.10">
    <property type="entry name" value="Farnesyl Diphosphate Synthase"/>
    <property type="match status" value="1"/>
</dbReference>
<dbReference type="EMBL" id="FMWL01000001">
    <property type="protein sequence ID" value="SCZ76314.1"/>
    <property type="molecule type" value="Genomic_DNA"/>
</dbReference>
<name>A0A1G5RQK6_9FIRM</name>
<dbReference type="STRING" id="1120920.SAMN03080599_00175"/>
<dbReference type="CDD" id="cd00685">
    <property type="entry name" value="Trans_IPPS_HT"/>
    <property type="match status" value="1"/>
</dbReference>
<evidence type="ECO:0000313" key="8">
    <source>
        <dbReference type="Proteomes" id="UP000199208"/>
    </source>
</evidence>
<reference evidence="7 8" key="1">
    <citation type="submission" date="2016-10" db="EMBL/GenBank/DDBJ databases">
        <authorList>
            <person name="de Groot N.N."/>
        </authorList>
    </citation>
    <scope>NUCLEOTIDE SEQUENCE [LARGE SCALE GENOMIC DNA]</scope>
    <source>
        <strain evidence="7 8">DSM 2784</strain>
    </source>
</reference>
<evidence type="ECO:0000256" key="1">
    <source>
        <dbReference type="ARBA" id="ARBA00001946"/>
    </source>
</evidence>
<evidence type="ECO:0000256" key="6">
    <source>
        <dbReference type="RuleBase" id="RU004466"/>
    </source>
</evidence>
<dbReference type="PANTHER" id="PTHR12001:SF69">
    <property type="entry name" value="ALL TRANS-POLYPRENYL-DIPHOSPHATE SYNTHASE PDSS1"/>
    <property type="match status" value="1"/>
</dbReference>
<proteinExistence type="inferred from homology"/>
<evidence type="ECO:0000256" key="3">
    <source>
        <dbReference type="ARBA" id="ARBA00022679"/>
    </source>
</evidence>
<dbReference type="AlphaFoldDB" id="A0A1G5RQK6"/>
<keyword evidence="3 6" id="KW-0808">Transferase</keyword>
<organism evidence="7 8">
    <name type="scientific">Acidaminobacter hydrogenoformans DSM 2784</name>
    <dbReference type="NCBI Taxonomy" id="1120920"/>
    <lineage>
        <taxon>Bacteria</taxon>
        <taxon>Bacillati</taxon>
        <taxon>Bacillota</taxon>
        <taxon>Clostridia</taxon>
        <taxon>Peptostreptococcales</taxon>
        <taxon>Acidaminobacteraceae</taxon>
        <taxon>Acidaminobacter</taxon>
    </lineage>
</organism>